<reference evidence="1" key="1">
    <citation type="submission" date="2023-03" db="EMBL/GenBank/DDBJ databases">
        <title>Massive genome expansion in bonnet fungi (Mycena s.s.) driven by repeated elements and novel gene families across ecological guilds.</title>
        <authorList>
            <consortium name="Lawrence Berkeley National Laboratory"/>
            <person name="Harder C.B."/>
            <person name="Miyauchi S."/>
            <person name="Viragh M."/>
            <person name="Kuo A."/>
            <person name="Thoen E."/>
            <person name="Andreopoulos B."/>
            <person name="Lu D."/>
            <person name="Skrede I."/>
            <person name="Drula E."/>
            <person name="Henrissat B."/>
            <person name="Morin E."/>
            <person name="Kohler A."/>
            <person name="Barry K."/>
            <person name="LaButti K."/>
            <person name="Morin E."/>
            <person name="Salamov A."/>
            <person name="Lipzen A."/>
            <person name="Mereny Z."/>
            <person name="Hegedus B."/>
            <person name="Baldrian P."/>
            <person name="Stursova M."/>
            <person name="Weitz H."/>
            <person name="Taylor A."/>
            <person name="Grigoriev I.V."/>
            <person name="Nagy L.G."/>
            <person name="Martin F."/>
            <person name="Kauserud H."/>
        </authorList>
    </citation>
    <scope>NUCLEOTIDE SEQUENCE</scope>
    <source>
        <strain evidence="1">CBHHK182m</strain>
    </source>
</reference>
<gene>
    <name evidence="1" type="ORF">B0H16DRAFT_651100</name>
</gene>
<proteinExistence type="predicted"/>
<evidence type="ECO:0000313" key="1">
    <source>
        <dbReference type="EMBL" id="KAJ7758371.1"/>
    </source>
</evidence>
<name>A0AAD7J8I0_9AGAR</name>
<keyword evidence="2" id="KW-1185">Reference proteome</keyword>
<dbReference type="EMBL" id="JARKIB010000042">
    <property type="protein sequence ID" value="KAJ7758371.1"/>
    <property type="molecule type" value="Genomic_DNA"/>
</dbReference>
<dbReference type="Proteomes" id="UP001215598">
    <property type="component" value="Unassembled WGS sequence"/>
</dbReference>
<evidence type="ECO:0000313" key="2">
    <source>
        <dbReference type="Proteomes" id="UP001215598"/>
    </source>
</evidence>
<comment type="caution">
    <text evidence="1">The sequence shown here is derived from an EMBL/GenBank/DDBJ whole genome shotgun (WGS) entry which is preliminary data.</text>
</comment>
<sequence length="259" mass="29581">MLVAWRVKEWVEPILYRVIFLVPEFDGPGPSAALAGFPVMTRISVDSLLSQKASRDPGFFRRTTRHLYITGGYEMDEAPLLEALSGITNLFLQGMPTGNNKIRPTFDGLERLQRLTIPINAFFGKDPMDFTRPLFRNITHLELFDKFHDDSLLTFDRIPNLTHLSFNFEISTRPQARLCSDTTLLCIVSFHPNESFGIQLLADDRFVCIHQVIDFRLDWLCAGGPRLLGHCRCVYRCQTGGQGRPLPILYFRYRGPVGK</sequence>
<dbReference type="AlphaFoldDB" id="A0AAD7J8I0"/>
<protein>
    <submittedName>
        <fullName evidence="1">Uncharacterized protein</fullName>
    </submittedName>
</protein>
<accession>A0AAD7J8I0</accession>
<organism evidence="1 2">
    <name type="scientific">Mycena metata</name>
    <dbReference type="NCBI Taxonomy" id="1033252"/>
    <lineage>
        <taxon>Eukaryota</taxon>
        <taxon>Fungi</taxon>
        <taxon>Dikarya</taxon>
        <taxon>Basidiomycota</taxon>
        <taxon>Agaricomycotina</taxon>
        <taxon>Agaricomycetes</taxon>
        <taxon>Agaricomycetidae</taxon>
        <taxon>Agaricales</taxon>
        <taxon>Marasmiineae</taxon>
        <taxon>Mycenaceae</taxon>
        <taxon>Mycena</taxon>
    </lineage>
</organism>